<dbReference type="PANTHER" id="PTHR30537">
    <property type="entry name" value="HTH-TYPE TRANSCRIPTIONAL REGULATOR"/>
    <property type="match status" value="1"/>
</dbReference>
<evidence type="ECO:0000313" key="6">
    <source>
        <dbReference type="EMBL" id="MDK2124847.1"/>
    </source>
</evidence>
<keyword evidence="2" id="KW-0805">Transcription regulation</keyword>
<protein>
    <submittedName>
        <fullName evidence="6">LysR substrate-binding domain-containing protein</fullName>
    </submittedName>
</protein>
<dbReference type="Pfam" id="PF03466">
    <property type="entry name" value="LysR_substrate"/>
    <property type="match status" value="1"/>
</dbReference>
<dbReference type="EMBL" id="JARRAF010000013">
    <property type="protein sequence ID" value="MDK2124847.1"/>
    <property type="molecule type" value="Genomic_DNA"/>
</dbReference>
<evidence type="ECO:0000259" key="5">
    <source>
        <dbReference type="PROSITE" id="PS50931"/>
    </source>
</evidence>
<keyword evidence="4" id="KW-0804">Transcription</keyword>
<evidence type="ECO:0000256" key="2">
    <source>
        <dbReference type="ARBA" id="ARBA00023015"/>
    </source>
</evidence>
<dbReference type="SUPFAM" id="SSF46785">
    <property type="entry name" value="Winged helix' DNA-binding domain"/>
    <property type="match status" value="1"/>
</dbReference>
<proteinExistence type="inferred from homology"/>
<dbReference type="PANTHER" id="PTHR30537:SF31">
    <property type="entry name" value="TRANSCRIPTIONAL REGULATOR, LYSR FAMILY"/>
    <property type="match status" value="1"/>
</dbReference>
<evidence type="ECO:0000313" key="7">
    <source>
        <dbReference type="Proteomes" id="UP001172778"/>
    </source>
</evidence>
<comment type="similarity">
    <text evidence="1">Belongs to the LysR transcriptional regulatory family.</text>
</comment>
<dbReference type="InterPro" id="IPR058163">
    <property type="entry name" value="LysR-type_TF_proteobact-type"/>
</dbReference>
<dbReference type="InterPro" id="IPR000847">
    <property type="entry name" value="LysR_HTH_N"/>
</dbReference>
<dbReference type="PROSITE" id="PS50931">
    <property type="entry name" value="HTH_LYSR"/>
    <property type="match status" value="1"/>
</dbReference>
<name>A0ABT7DXQ5_9NEIS</name>
<gene>
    <name evidence="6" type="ORF">PZA18_12405</name>
</gene>
<keyword evidence="3" id="KW-0238">DNA-binding</keyword>
<evidence type="ECO:0000256" key="1">
    <source>
        <dbReference type="ARBA" id="ARBA00009437"/>
    </source>
</evidence>
<dbReference type="Proteomes" id="UP001172778">
    <property type="component" value="Unassembled WGS sequence"/>
</dbReference>
<evidence type="ECO:0000256" key="3">
    <source>
        <dbReference type="ARBA" id="ARBA00023125"/>
    </source>
</evidence>
<dbReference type="InterPro" id="IPR036390">
    <property type="entry name" value="WH_DNA-bd_sf"/>
</dbReference>
<dbReference type="RefSeq" id="WP_284101160.1">
    <property type="nucleotide sequence ID" value="NZ_JARRAF010000013.1"/>
</dbReference>
<dbReference type="Gene3D" id="3.40.190.290">
    <property type="match status" value="1"/>
</dbReference>
<keyword evidence="7" id="KW-1185">Reference proteome</keyword>
<dbReference type="SUPFAM" id="SSF53850">
    <property type="entry name" value="Periplasmic binding protein-like II"/>
    <property type="match status" value="1"/>
</dbReference>
<dbReference type="InterPro" id="IPR005119">
    <property type="entry name" value="LysR_subst-bd"/>
</dbReference>
<dbReference type="Pfam" id="PF00126">
    <property type="entry name" value="HTH_1"/>
    <property type="match status" value="1"/>
</dbReference>
<evidence type="ECO:0000256" key="4">
    <source>
        <dbReference type="ARBA" id="ARBA00023163"/>
    </source>
</evidence>
<dbReference type="InterPro" id="IPR036388">
    <property type="entry name" value="WH-like_DNA-bd_sf"/>
</dbReference>
<comment type="caution">
    <text evidence="6">The sequence shown here is derived from an EMBL/GenBank/DDBJ whole genome shotgun (WGS) entry which is preliminary data.</text>
</comment>
<accession>A0ABT7DXQ5</accession>
<reference evidence="6" key="1">
    <citation type="submission" date="2023-03" db="EMBL/GenBank/DDBJ databases">
        <title>Chitinimonas shenzhenensis gen. nov., sp. nov., a novel member of family Burkholderiaceae isolated from activated sludge collected in Shen Zhen, China.</title>
        <authorList>
            <person name="Wang X."/>
        </authorList>
    </citation>
    <scope>NUCLEOTIDE SEQUENCE</scope>
    <source>
        <strain evidence="6">DQS-5</strain>
    </source>
</reference>
<dbReference type="Gene3D" id="1.10.10.10">
    <property type="entry name" value="Winged helix-like DNA-binding domain superfamily/Winged helix DNA-binding domain"/>
    <property type="match status" value="1"/>
</dbReference>
<sequence length="317" mass="34646">MDQIESADFNDYVYFARVIEAGGFSAAERRLGIPKSRLSRRIAGLEARLGVRLLQRSTRKLTLTDVGQRFLAHCQALLREAEAAERVAANLKAEPGGLVRLSMPSALLDSGLSQLLAEYLADFPKVSLETVVTGRRVDLIEEGIDLALRVRAPDDEDPQWATVRLWRGRARLVASPPLVAAYGGITTPAALTMAPALGAIAADRRVHWRLQGPGGELRELVLAPRLASEHFALRRQAARAGLGVTMLPEAWAIEDIQAGRLVEVLPAWQFPVTYLQAVYASQRGLPPAVRILLDRLRAYSAEGAGDLLLDRPGLQTR</sequence>
<organism evidence="6 7">
    <name type="scientific">Parachitinimonas caeni</name>
    <dbReference type="NCBI Taxonomy" id="3031301"/>
    <lineage>
        <taxon>Bacteria</taxon>
        <taxon>Pseudomonadati</taxon>
        <taxon>Pseudomonadota</taxon>
        <taxon>Betaproteobacteria</taxon>
        <taxon>Neisseriales</taxon>
        <taxon>Chitinibacteraceae</taxon>
        <taxon>Parachitinimonas</taxon>
    </lineage>
</organism>
<feature type="domain" description="HTH lysR-type" evidence="5">
    <location>
        <begin position="8"/>
        <end position="64"/>
    </location>
</feature>